<dbReference type="EMBL" id="UHDP01000001">
    <property type="protein sequence ID" value="SUM43592.1"/>
    <property type="molecule type" value="Genomic_DNA"/>
</dbReference>
<keyword evidence="2" id="KW-1185">Reference proteome</keyword>
<evidence type="ECO:0000313" key="1">
    <source>
        <dbReference type="EMBL" id="SUM43592.1"/>
    </source>
</evidence>
<accession>A0A380FYI5</accession>
<protein>
    <submittedName>
        <fullName evidence="1">Uncharacterized protein</fullName>
    </submittedName>
</protein>
<evidence type="ECO:0000313" key="2">
    <source>
        <dbReference type="Proteomes" id="UP000255549"/>
    </source>
</evidence>
<dbReference type="Proteomes" id="UP000255549">
    <property type="component" value="Unassembled WGS sequence"/>
</dbReference>
<dbReference type="RefSeq" id="WP_019167318.1">
    <property type="nucleotide sequence ID" value="NZ_CAIB01000021.1"/>
</dbReference>
<dbReference type="STRING" id="1141106.GCA_000308095_02535"/>
<reference evidence="1 2" key="1">
    <citation type="submission" date="2018-06" db="EMBL/GenBank/DDBJ databases">
        <authorList>
            <consortium name="Pathogen Informatics"/>
            <person name="Doyle S."/>
        </authorList>
    </citation>
    <scope>NUCLEOTIDE SEQUENCE [LARGE SCALE GENOMIC DNA]</scope>
    <source>
        <strain evidence="2">NCTC 11048</strain>
    </source>
</reference>
<proteinExistence type="predicted"/>
<gene>
    <name evidence="1" type="ORF">NCTC11048_00057</name>
</gene>
<dbReference type="AlphaFoldDB" id="A0A380FYI5"/>
<organism evidence="1 2">
    <name type="scientific">Staphylococcus intermedius NCTC 11048</name>
    <dbReference type="NCBI Taxonomy" id="1141106"/>
    <lineage>
        <taxon>Bacteria</taxon>
        <taxon>Bacillati</taxon>
        <taxon>Bacillota</taxon>
        <taxon>Bacilli</taxon>
        <taxon>Bacillales</taxon>
        <taxon>Staphylococcaceae</taxon>
        <taxon>Staphylococcus</taxon>
        <taxon>Staphylococcus intermedius group</taxon>
    </lineage>
</organism>
<sequence length="73" mass="8689">MAKRKKKKLKEFKRAALYHFVDKEVYVDMNNDKPIKGKLVKHHSYVFIIEQVIEGETVYTTVDKTSINYIKEI</sequence>
<name>A0A380FYI5_STAIN</name>